<evidence type="ECO:0000313" key="3">
    <source>
        <dbReference type="Proteomes" id="UP000189701"/>
    </source>
</evidence>
<dbReference type="Gene3D" id="1.10.340.70">
    <property type="match status" value="1"/>
</dbReference>
<dbReference type="InterPro" id="IPR050951">
    <property type="entry name" value="Retrovirus_Pol_polyprotein"/>
</dbReference>
<evidence type="ECO:0000313" key="4">
    <source>
        <dbReference type="RefSeq" id="XP_009788737.1"/>
    </source>
</evidence>
<protein>
    <submittedName>
        <fullName evidence="4">Uncharacterized protein LOC104236509</fullName>
    </submittedName>
</protein>
<name>A0A1U7X9F0_NICSY</name>
<dbReference type="SUPFAM" id="SSF56672">
    <property type="entry name" value="DNA/RNA polymerases"/>
    <property type="match status" value="1"/>
</dbReference>
<accession>A0A1U7X9F0</accession>
<reference evidence="3" key="1">
    <citation type="journal article" date="2013" name="Genome Biol.">
        <title>Reference genomes and transcriptomes of Nicotiana sylvestris and Nicotiana tomentosiformis.</title>
        <authorList>
            <person name="Sierro N."/>
            <person name="Battey J.N."/>
            <person name="Ouadi S."/>
            <person name="Bovet L."/>
            <person name="Goepfert S."/>
            <person name="Bakaher N."/>
            <person name="Peitsch M.C."/>
            <person name="Ivanov N.V."/>
        </authorList>
    </citation>
    <scope>NUCLEOTIDE SEQUENCE [LARGE SCALE GENOMIC DNA]</scope>
</reference>
<feature type="domain" description="Reverse transcriptase" evidence="1">
    <location>
        <begin position="56"/>
        <end position="110"/>
    </location>
</feature>
<gene>
    <name evidence="4" type="primary">LOC104236509</name>
</gene>
<dbReference type="PANTHER" id="PTHR37984:SF5">
    <property type="entry name" value="PROTEIN NYNRIN-LIKE"/>
    <property type="match status" value="1"/>
</dbReference>
<reference evidence="4" key="2">
    <citation type="submission" date="2025-08" db="UniProtKB">
        <authorList>
            <consortium name="RefSeq"/>
        </authorList>
    </citation>
    <scope>IDENTIFICATION</scope>
    <source>
        <tissue evidence="4">Leaf</tissue>
    </source>
</reference>
<dbReference type="Gene3D" id="3.30.70.270">
    <property type="match status" value="2"/>
</dbReference>
<dbReference type="RefSeq" id="XP_009788737.1">
    <property type="nucleotide sequence ID" value="XM_009790435.1"/>
</dbReference>
<dbReference type="Pfam" id="PF17921">
    <property type="entry name" value="Integrase_H2C2"/>
    <property type="match status" value="1"/>
</dbReference>
<dbReference type="InterPro" id="IPR041588">
    <property type="entry name" value="Integrase_H2C2"/>
</dbReference>
<dbReference type="PANTHER" id="PTHR37984">
    <property type="entry name" value="PROTEIN CBG26694"/>
    <property type="match status" value="1"/>
</dbReference>
<dbReference type="STRING" id="4096.A0A1U7X9F0"/>
<keyword evidence="3" id="KW-1185">Reference proteome</keyword>
<dbReference type="InterPro" id="IPR043502">
    <property type="entry name" value="DNA/RNA_pol_sf"/>
</dbReference>
<dbReference type="eggNOG" id="KOG0017">
    <property type="taxonomic scope" value="Eukaryota"/>
</dbReference>
<dbReference type="FunFam" id="3.30.70.270:FF:000020">
    <property type="entry name" value="Transposon Tf2-6 polyprotein-like Protein"/>
    <property type="match status" value="1"/>
</dbReference>
<dbReference type="Pfam" id="PF00078">
    <property type="entry name" value="RVT_1"/>
    <property type="match status" value="1"/>
</dbReference>
<dbReference type="AlphaFoldDB" id="A0A1U7X9F0"/>
<evidence type="ECO:0000259" key="2">
    <source>
        <dbReference type="Pfam" id="PF17921"/>
    </source>
</evidence>
<dbReference type="Proteomes" id="UP000189701">
    <property type="component" value="Unplaced"/>
</dbReference>
<sequence>MRRLRLVQRLFNPKHSPFPSFSTWSWAIFESILRGVPSSSRGLSLQKGLGAGYGTSGLVFIDDILVYSRSREDHADHLRAVLQTLHQHQLYAKFSKYEFWFESVTFLGHVVSREGIKVEPQKIVAVKDWPRPTTPTEIRSFLDLVGYYRRFVEGFSTLASPLTKLTHKAARFQWSDDCVRSFQELKSRLTSPSVLAQLDGTEGAESSLVAEVKEKQYNDPVLAQLKQGIHKHKTTTFSLGMEDSTLRYQGQLCVPNEDGLRERIMAEAHTSRYSVHPGSTKMYHDLKEVSWWNDMKRGVADFVAKCSNCEQVKVEHQRPEFAYNNNFHASIQMAPFEALYGRRCRSPIGWFEVGEAELIGPDLVHQAMEKVKIIKKRLKTAQSHQKSYSDVRRRDLEFKEDNWVFLKVPIAILDTHVQKLRNKKIASVKVLWQNQQVEEANWEAENEMKEKYPHLVE</sequence>
<dbReference type="InterPro" id="IPR000477">
    <property type="entry name" value="RT_dom"/>
</dbReference>
<organism evidence="3 4">
    <name type="scientific">Nicotiana sylvestris</name>
    <name type="common">Wood tobacco</name>
    <name type="synonym">South American tobacco</name>
    <dbReference type="NCBI Taxonomy" id="4096"/>
    <lineage>
        <taxon>Eukaryota</taxon>
        <taxon>Viridiplantae</taxon>
        <taxon>Streptophyta</taxon>
        <taxon>Embryophyta</taxon>
        <taxon>Tracheophyta</taxon>
        <taxon>Spermatophyta</taxon>
        <taxon>Magnoliopsida</taxon>
        <taxon>eudicotyledons</taxon>
        <taxon>Gunneridae</taxon>
        <taxon>Pentapetalae</taxon>
        <taxon>asterids</taxon>
        <taxon>lamiids</taxon>
        <taxon>Solanales</taxon>
        <taxon>Solanaceae</taxon>
        <taxon>Nicotianoideae</taxon>
        <taxon>Nicotianeae</taxon>
        <taxon>Nicotiana</taxon>
    </lineage>
</organism>
<evidence type="ECO:0000259" key="1">
    <source>
        <dbReference type="Pfam" id="PF00078"/>
    </source>
</evidence>
<dbReference type="InterPro" id="IPR043128">
    <property type="entry name" value="Rev_trsase/Diguanyl_cyclase"/>
</dbReference>
<proteinExistence type="predicted"/>
<feature type="domain" description="Integrase zinc-binding" evidence="2">
    <location>
        <begin position="259"/>
        <end position="314"/>
    </location>
</feature>